<dbReference type="Gramene" id="EOX92414">
    <property type="protein sequence ID" value="EOX92414"/>
    <property type="gene ID" value="TCM_001367"/>
</dbReference>
<protein>
    <submittedName>
        <fullName evidence="2">Uncharacterized protein</fullName>
    </submittedName>
</protein>
<name>A0A061DII9_THECC</name>
<keyword evidence="1" id="KW-0732">Signal</keyword>
<dbReference type="InParanoid" id="A0A061DII9"/>
<dbReference type="HOGENOM" id="CLU_3018156_0_0_1"/>
<organism evidence="2 3">
    <name type="scientific">Theobroma cacao</name>
    <name type="common">Cacao</name>
    <name type="synonym">Cocoa</name>
    <dbReference type="NCBI Taxonomy" id="3641"/>
    <lineage>
        <taxon>Eukaryota</taxon>
        <taxon>Viridiplantae</taxon>
        <taxon>Streptophyta</taxon>
        <taxon>Embryophyta</taxon>
        <taxon>Tracheophyta</taxon>
        <taxon>Spermatophyta</taxon>
        <taxon>Magnoliopsida</taxon>
        <taxon>eudicotyledons</taxon>
        <taxon>Gunneridae</taxon>
        <taxon>Pentapetalae</taxon>
        <taxon>rosids</taxon>
        <taxon>malvids</taxon>
        <taxon>Malvales</taxon>
        <taxon>Malvaceae</taxon>
        <taxon>Byttnerioideae</taxon>
        <taxon>Theobroma</taxon>
    </lineage>
</organism>
<accession>A0A061DII9</accession>
<proteinExistence type="predicted"/>
<sequence length="56" mass="5731">MRIFFIFILTTIQINKLLKLQGSFLVVGGGGGGGGGGGRGGGGRGREVGLDWEIPI</sequence>
<feature type="signal peptide" evidence="1">
    <location>
        <begin position="1"/>
        <end position="19"/>
    </location>
</feature>
<evidence type="ECO:0000256" key="1">
    <source>
        <dbReference type="SAM" id="SignalP"/>
    </source>
</evidence>
<dbReference type="AlphaFoldDB" id="A0A061DII9"/>
<evidence type="ECO:0000313" key="2">
    <source>
        <dbReference type="EMBL" id="EOX92414.1"/>
    </source>
</evidence>
<gene>
    <name evidence="2" type="ORF">TCM_001367</name>
</gene>
<evidence type="ECO:0000313" key="3">
    <source>
        <dbReference type="Proteomes" id="UP000026915"/>
    </source>
</evidence>
<reference evidence="2 3" key="1">
    <citation type="journal article" date="2013" name="Genome Biol.">
        <title>The genome sequence of the most widely cultivated cacao type and its use to identify candidate genes regulating pod color.</title>
        <authorList>
            <person name="Motamayor J.C."/>
            <person name="Mockaitis K."/>
            <person name="Schmutz J."/>
            <person name="Haiminen N."/>
            <person name="Iii D.L."/>
            <person name="Cornejo O."/>
            <person name="Findley S.D."/>
            <person name="Zheng P."/>
            <person name="Utro F."/>
            <person name="Royaert S."/>
            <person name="Saski C."/>
            <person name="Jenkins J."/>
            <person name="Podicheti R."/>
            <person name="Zhao M."/>
            <person name="Scheffler B.E."/>
            <person name="Stack J.C."/>
            <person name="Feltus F.A."/>
            <person name="Mustiga G.M."/>
            <person name="Amores F."/>
            <person name="Phillips W."/>
            <person name="Marelli J.P."/>
            <person name="May G.D."/>
            <person name="Shapiro H."/>
            <person name="Ma J."/>
            <person name="Bustamante C.D."/>
            <person name="Schnell R.J."/>
            <person name="Main D."/>
            <person name="Gilbert D."/>
            <person name="Parida L."/>
            <person name="Kuhn D.N."/>
        </authorList>
    </citation>
    <scope>NUCLEOTIDE SEQUENCE [LARGE SCALE GENOMIC DNA]</scope>
    <source>
        <strain evidence="3">cv. Matina 1-6</strain>
    </source>
</reference>
<dbReference type="EMBL" id="CM001879">
    <property type="protein sequence ID" value="EOX92414.1"/>
    <property type="molecule type" value="Genomic_DNA"/>
</dbReference>
<feature type="chain" id="PRO_5001600938" evidence="1">
    <location>
        <begin position="20"/>
        <end position="56"/>
    </location>
</feature>
<dbReference type="Proteomes" id="UP000026915">
    <property type="component" value="Chromosome 1"/>
</dbReference>
<keyword evidence="3" id="KW-1185">Reference proteome</keyword>